<evidence type="ECO:0000313" key="2">
    <source>
        <dbReference type="EMBL" id="TMR07630.1"/>
    </source>
</evidence>
<name>A0A5S4EW23_9ACTN</name>
<dbReference type="AlphaFoldDB" id="A0A5S4EW23"/>
<feature type="compositionally biased region" description="Basic residues" evidence="1">
    <location>
        <begin position="143"/>
        <end position="153"/>
    </location>
</feature>
<dbReference type="Proteomes" id="UP000309128">
    <property type="component" value="Unassembled WGS sequence"/>
</dbReference>
<organism evidence="2 3">
    <name type="scientific">Nonomuraea turkmeniaca</name>
    <dbReference type="NCBI Taxonomy" id="103838"/>
    <lineage>
        <taxon>Bacteria</taxon>
        <taxon>Bacillati</taxon>
        <taxon>Actinomycetota</taxon>
        <taxon>Actinomycetes</taxon>
        <taxon>Streptosporangiales</taxon>
        <taxon>Streptosporangiaceae</taxon>
        <taxon>Nonomuraea</taxon>
    </lineage>
</organism>
<sequence length="153" mass="16239">MQGASAACRARLQELPQAALIDQACEDVPAARVPLGGGEVRAVVDKAAGEAGGADEGHAARQEPVRIALPSSAVTDVPESSASVLRPAVRIEDRWDDYLPPSPRSMEDSGYWERPQPGAADFWAADDDDDHPGDEGDDDKRAYAARRHNGGHS</sequence>
<proteinExistence type="predicted"/>
<dbReference type="EMBL" id="VCKY01000367">
    <property type="protein sequence ID" value="TMR07630.1"/>
    <property type="molecule type" value="Genomic_DNA"/>
</dbReference>
<reference evidence="2 3" key="1">
    <citation type="submission" date="2019-05" db="EMBL/GenBank/DDBJ databases">
        <title>Draft genome sequence of Nonomuraea turkmeniaca DSM 43926.</title>
        <authorList>
            <person name="Saricaoglu S."/>
            <person name="Isik K."/>
        </authorList>
    </citation>
    <scope>NUCLEOTIDE SEQUENCE [LARGE SCALE GENOMIC DNA]</scope>
    <source>
        <strain evidence="2 3">DSM 43926</strain>
    </source>
</reference>
<accession>A0A5S4EW23</accession>
<dbReference type="RefSeq" id="WP_138673868.1">
    <property type="nucleotide sequence ID" value="NZ_VCKY01000367.1"/>
</dbReference>
<keyword evidence="3" id="KW-1185">Reference proteome</keyword>
<dbReference type="OrthoDB" id="3478821at2"/>
<protein>
    <submittedName>
        <fullName evidence="2">Uncharacterized protein</fullName>
    </submittedName>
</protein>
<gene>
    <name evidence="2" type="ORF">ETD86_51240</name>
</gene>
<comment type="caution">
    <text evidence="2">The sequence shown here is derived from an EMBL/GenBank/DDBJ whole genome shotgun (WGS) entry which is preliminary data.</text>
</comment>
<evidence type="ECO:0000256" key="1">
    <source>
        <dbReference type="SAM" id="MobiDB-lite"/>
    </source>
</evidence>
<feature type="region of interest" description="Disordered" evidence="1">
    <location>
        <begin position="93"/>
        <end position="153"/>
    </location>
</feature>
<feature type="compositionally biased region" description="Acidic residues" evidence="1">
    <location>
        <begin position="124"/>
        <end position="137"/>
    </location>
</feature>
<evidence type="ECO:0000313" key="3">
    <source>
        <dbReference type="Proteomes" id="UP000309128"/>
    </source>
</evidence>